<evidence type="ECO:0000256" key="1">
    <source>
        <dbReference type="SAM" id="Phobius"/>
    </source>
</evidence>
<evidence type="ECO:0000313" key="2">
    <source>
        <dbReference type="EMBL" id="PWN07334.1"/>
    </source>
</evidence>
<sequence length="255" mass="28855">MLFLGIASIGYYIYSVIDALDKADQSVIYWYLIFVFIGIPLVASGIYFILIGYKSSKEKNYTVIATYSLGALGVFIIFLILSGIISEWSADNTGSERSNQEELQKSPAAGMHHIEHIEINEFDQNGFSFTVHFSEGTGGSYRLEISINEGKTVFLEEAEEIELAGFKTEVTRYVSFDKLFQKCFDEFQSSNVYVCTENTGATSFFTLESQLFPIRENQQSINTMSTGSAEKTKFSLDTFTKEMEVRVNHFQLIDR</sequence>
<feature type="transmembrane region" description="Helical" evidence="1">
    <location>
        <begin position="28"/>
        <end position="50"/>
    </location>
</feature>
<proteinExistence type="predicted"/>
<feature type="transmembrane region" description="Helical" evidence="1">
    <location>
        <begin position="62"/>
        <end position="85"/>
    </location>
</feature>
<keyword evidence="1" id="KW-0472">Membrane</keyword>
<dbReference type="EMBL" id="QGGB01000003">
    <property type="protein sequence ID" value="PWN07334.1"/>
    <property type="molecule type" value="Genomic_DNA"/>
</dbReference>
<gene>
    <name evidence="2" type="ORF">DDZ15_03450</name>
</gene>
<organism evidence="2 3">
    <name type="scientific">Rhodohalobacter mucosus</name>
    <dbReference type="NCBI Taxonomy" id="2079485"/>
    <lineage>
        <taxon>Bacteria</taxon>
        <taxon>Pseudomonadati</taxon>
        <taxon>Balneolota</taxon>
        <taxon>Balneolia</taxon>
        <taxon>Balneolales</taxon>
        <taxon>Balneolaceae</taxon>
        <taxon>Rhodohalobacter</taxon>
    </lineage>
</organism>
<keyword evidence="1" id="KW-0812">Transmembrane</keyword>
<name>A0A316TXI4_9BACT</name>
<evidence type="ECO:0000313" key="3">
    <source>
        <dbReference type="Proteomes" id="UP000245533"/>
    </source>
</evidence>
<protein>
    <submittedName>
        <fullName evidence="2">Uncharacterized protein</fullName>
    </submittedName>
</protein>
<comment type="caution">
    <text evidence="2">The sequence shown here is derived from an EMBL/GenBank/DDBJ whole genome shotgun (WGS) entry which is preliminary data.</text>
</comment>
<reference evidence="2 3" key="1">
    <citation type="submission" date="2018-05" db="EMBL/GenBank/DDBJ databases">
        <title>Rhodohalobacter halophilus gen. nov., sp. nov., a moderately halophilic member of the family Balneolaceae.</title>
        <authorList>
            <person name="Liu Z.-W."/>
        </authorList>
    </citation>
    <scope>NUCLEOTIDE SEQUENCE [LARGE SCALE GENOMIC DNA]</scope>
    <source>
        <strain evidence="2 3">8A47</strain>
    </source>
</reference>
<keyword evidence="3" id="KW-1185">Reference proteome</keyword>
<dbReference type="Proteomes" id="UP000245533">
    <property type="component" value="Unassembled WGS sequence"/>
</dbReference>
<dbReference type="AlphaFoldDB" id="A0A316TXI4"/>
<keyword evidence="1" id="KW-1133">Transmembrane helix</keyword>
<accession>A0A316TXI4</accession>